<feature type="domain" description="Nuclear receptor" evidence="15">
    <location>
        <begin position="296"/>
        <end position="372"/>
    </location>
</feature>
<dbReference type="Gene3D" id="3.30.160.60">
    <property type="entry name" value="Classic Zinc Finger"/>
    <property type="match status" value="2"/>
</dbReference>
<evidence type="ECO:0000256" key="7">
    <source>
        <dbReference type="ARBA" id="ARBA00023125"/>
    </source>
</evidence>
<evidence type="ECO:0008006" key="18">
    <source>
        <dbReference type="Google" id="ProtNLM"/>
    </source>
</evidence>
<dbReference type="PROSITE" id="PS00028">
    <property type="entry name" value="ZINC_FINGER_C2H2_1"/>
    <property type="match status" value="2"/>
</dbReference>
<dbReference type="Proteomes" id="UP000230233">
    <property type="component" value="Chromosome II"/>
</dbReference>
<feature type="region of interest" description="Disordered" evidence="13">
    <location>
        <begin position="846"/>
        <end position="874"/>
    </location>
</feature>
<evidence type="ECO:0000259" key="14">
    <source>
        <dbReference type="PROSITE" id="PS50157"/>
    </source>
</evidence>
<keyword evidence="6" id="KW-0805">Transcription regulation</keyword>
<dbReference type="GO" id="GO:0005634">
    <property type="term" value="C:nucleus"/>
    <property type="evidence" value="ECO:0007669"/>
    <property type="project" value="UniProtKB-SubCell"/>
</dbReference>
<keyword evidence="17" id="KW-1185">Reference proteome</keyword>
<dbReference type="STRING" id="1611254.A0A2G5V8D3"/>
<dbReference type="PRINTS" id="PR00047">
    <property type="entry name" value="STROIDFINGER"/>
</dbReference>
<dbReference type="SUPFAM" id="SSF57716">
    <property type="entry name" value="Glucocorticoid receptor-like (DNA-binding domain)"/>
    <property type="match status" value="4"/>
</dbReference>
<dbReference type="InterPro" id="IPR001628">
    <property type="entry name" value="Znf_hrmn_rcpt"/>
</dbReference>
<dbReference type="Pfam" id="PF00105">
    <property type="entry name" value="zf-C4"/>
    <property type="match status" value="4"/>
</dbReference>
<dbReference type="Gene3D" id="3.30.50.10">
    <property type="entry name" value="Erythroid Transcription Factor GATA-1, subunit A"/>
    <property type="match status" value="4"/>
</dbReference>
<evidence type="ECO:0000256" key="10">
    <source>
        <dbReference type="ARBA" id="ARBA00023242"/>
    </source>
</evidence>
<dbReference type="PANTHER" id="PTHR45805">
    <property type="entry name" value="NUCLEAR HORMONE RECEPTOR HR3-RELATED"/>
    <property type="match status" value="1"/>
</dbReference>
<keyword evidence="3" id="KW-0677">Repeat</keyword>
<dbReference type="InterPro" id="IPR013087">
    <property type="entry name" value="Znf_C2H2_type"/>
</dbReference>
<evidence type="ECO:0000256" key="9">
    <source>
        <dbReference type="ARBA" id="ARBA00023170"/>
    </source>
</evidence>
<evidence type="ECO:0000256" key="5">
    <source>
        <dbReference type="ARBA" id="ARBA00022833"/>
    </source>
</evidence>
<evidence type="ECO:0000256" key="12">
    <source>
        <dbReference type="SAM" id="Coils"/>
    </source>
</evidence>
<protein>
    <recommendedName>
        <fullName evidence="18">Nuclear receptor domain-containing protein</fullName>
    </recommendedName>
</protein>
<evidence type="ECO:0000313" key="16">
    <source>
        <dbReference type="EMBL" id="PIC48000.1"/>
    </source>
</evidence>
<dbReference type="PANTHER" id="PTHR45805:SF2">
    <property type="entry name" value="NUCLEAR HORMONE RECEPTOR HR3-RELATED"/>
    <property type="match status" value="1"/>
</dbReference>
<feature type="compositionally biased region" description="Polar residues" evidence="13">
    <location>
        <begin position="890"/>
        <end position="905"/>
    </location>
</feature>
<accession>A0A2G5V8D3</accession>
<dbReference type="GO" id="GO:0008270">
    <property type="term" value="F:zinc ion binding"/>
    <property type="evidence" value="ECO:0007669"/>
    <property type="project" value="UniProtKB-KW"/>
</dbReference>
<feature type="domain" description="Nuclear receptor" evidence="15">
    <location>
        <begin position="97"/>
        <end position="175"/>
    </location>
</feature>
<feature type="domain" description="Nuclear receptor" evidence="15">
    <location>
        <begin position="188"/>
        <end position="264"/>
    </location>
</feature>
<evidence type="ECO:0000256" key="4">
    <source>
        <dbReference type="ARBA" id="ARBA00022771"/>
    </source>
</evidence>
<keyword evidence="2" id="KW-0479">Metal-binding</keyword>
<gene>
    <name evidence="16" type="primary">Cnig_chr_II.g7144</name>
    <name evidence="16" type="ORF">B9Z55_007144</name>
</gene>
<evidence type="ECO:0000313" key="17">
    <source>
        <dbReference type="Proteomes" id="UP000230233"/>
    </source>
</evidence>
<evidence type="ECO:0000256" key="13">
    <source>
        <dbReference type="SAM" id="MobiDB-lite"/>
    </source>
</evidence>
<keyword evidence="8" id="KW-0804">Transcription</keyword>
<dbReference type="Pfam" id="PF00096">
    <property type="entry name" value="zf-C2H2"/>
    <property type="match status" value="1"/>
</dbReference>
<feature type="compositionally biased region" description="Basic and acidic residues" evidence="13">
    <location>
        <begin position="948"/>
        <end position="964"/>
    </location>
</feature>
<feature type="domain" description="Nuclear receptor" evidence="15">
    <location>
        <begin position="13"/>
        <end position="88"/>
    </location>
</feature>
<keyword evidence="4 11" id="KW-0863">Zinc-finger</keyword>
<feature type="compositionally biased region" description="Polar residues" evidence="13">
    <location>
        <begin position="846"/>
        <end position="866"/>
    </location>
</feature>
<dbReference type="PROSITE" id="PS50157">
    <property type="entry name" value="ZINC_FINGER_C2H2_2"/>
    <property type="match status" value="2"/>
</dbReference>
<dbReference type="OrthoDB" id="5771769at2759"/>
<feature type="region of interest" description="Disordered" evidence="13">
    <location>
        <begin position="642"/>
        <end position="679"/>
    </location>
</feature>
<proteinExistence type="predicted"/>
<dbReference type="EMBL" id="PDUG01000002">
    <property type="protein sequence ID" value="PIC48000.1"/>
    <property type="molecule type" value="Genomic_DNA"/>
</dbReference>
<keyword evidence="10" id="KW-0539">Nucleus</keyword>
<comment type="caution">
    <text evidence="16">The sequence shown here is derived from an EMBL/GenBank/DDBJ whole genome shotgun (WGS) entry which is preliminary data.</text>
</comment>
<evidence type="ECO:0000256" key="8">
    <source>
        <dbReference type="ARBA" id="ARBA00023163"/>
    </source>
</evidence>
<dbReference type="SMART" id="SM00355">
    <property type="entry name" value="ZnF_C2H2"/>
    <property type="match status" value="5"/>
</dbReference>
<evidence type="ECO:0000256" key="2">
    <source>
        <dbReference type="ARBA" id="ARBA00022723"/>
    </source>
</evidence>
<feature type="compositionally biased region" description="Polar residues" evidence="13">
    <location>
        <begin position="649"/>
        <end position="679"/>
    </location>
</feature>
<feature type="region of interest" description="Disordered" evidence="13">
    <location>
        <begin position="890"/>
        <end position="970"/>
    </location>
</feature>
<feature type="domain" description="C2H2-type" evidence="14">
    <location>
        <begin position="464"/>
        <end position="487"/>
    </location>
</feature>
<dbReference type="FunFam" id="3.30.160.60:FF:000110">
    <property type="entry name" value="Zinc finger protein-like"/>
    <property type="match status" value="1"/>
</dbReference>
<evidence type="ECO:0000256" key="11">
    <source>
        <dbReference type="PROSITE-ProRule" id="PRU00042"/>
    </source>
</evidence>
<evidence type="ECO:0000256" key="3">
    <source>
        <dbReference type="ARBA" id="ARBA00022737"/>
    </source>
</evidence>
<keyword evidence="7" id="KW-0238">DNA-binding</keyword>
<keyword evidence="5" id="KW-0862">Zinc</keyword>
<dbReference type="SUPFAM" id="SSF57667">
    <property type="entry name" value="beta-beta-alpha zinc fingers"/>
    <property type="match status" value="1"/>
</dbReference>
<dbReference type="InterPro" id="IPR013088">
    <property type="entry name" value="Znf_NHR/GATA"/>
</dbReference>
<dbReference type="InterPro" id="IPR036236">
    <property type="entry name" value="Znf_C2H2_sf"/>
</dbReference>
<keyword evidence="9" id="KW-0675">Receptor</keyword>
<evidence type="ECO:0000256" key="6">
    <source>
        <dbReference type="ARBA" id="ARBA00023015"/>
    </source>
</evidence>
<evidence type="ECO:0000256" key="1">
    <source>
        <dbReference type="ARBA" id="ARBA00004123"/>
    </source>
</evidence>
<keyword evidence="12" id="KW-0175">Coiled coil</keyword>
<reference evidence="17" key="1">
    <citation type="submission" date="2017-10" db="EMBL/GenBank/DDBJ databases">
        <title>Rapid genome shrinkage in a self-fertile nematode reveals novel sperm competition proteins.</title>
        <authorList>
            <person name="Yin D."/>
            <person name="Schwarz E.M."/>
            <person name="Thomas C.G."/>
            <person name="Felde R.L."/>
            <person name="Korf I.F."/>
            <person name="Cutter A.D."/>
            <person name="Schartner C.M."/>
            <person name="Ralston E.J."/>
            <person name="Meyer B.J."/>
            <person name="Haag E.S."/>
        </authorList>
    </citation>
    <scope>NUCLEOTIDE SEQUENCE [LARGE SCALE GENOMIC DNA]</scope>
    <source>
        <strain evidence="17">JU1422</strain>
    </source>
</reference>
<feature type="domain" description="C2H2-type" evidence="14">
    <location>
        <begin position="435"/>
        <end position="462"/>
    </location>
</feature>
<dbReference type="AlphaFoldDB" id="A0A2G5V8D3"/>
<dbReference type="GO" id="GO:0004879">
    <property type="term" value="F:nuclear receptor activity"/>
    <property type="evidence" value="ECO:0007669"/>
    <property type="project" value="TreeGrafter"/>
</dbReference>
<dbReference type="SMART" id="SM00399">
    <property type="entry name" value="ZnF_C4"/>
    <property type="match status" value="3"/>
</dbReference>
<feature type="coiled-coil region" evidence="12">
    <location>
        <begin position="559"/>
        <end position="591"/>
    </location>
</feature>
<comment type="subcellular location">
    <subcellularLocation>
        <location evidence="1">Nucleus</location>
    </subcellularLocation>
</comment>
<name>A0A2G5V8D3_9PELO</name>
<evidence type="ECO:0000259" key="15">
    <source>
        <dbReference type="PROSITE" id="PS51030"/>
    </source>
</evidence>
<dbReference type="PROSITE" id="PS51030">
    <property type="entry name" value="NUCLEAR_REC_DBD_2"/>
    <property type="match status" value="4"/>
</dbReference>
<organism evidence="16 17">
    <name type="scientific">Caenorhabditis nigoni</name>
    <dbReference type="NCBI Taxonomy" id="1611254"/>
    <lineage>
        <taxon>Eukaryota</taxon>
        <taxon>Metazoa</taxon>
        <taxon>Ecdysozoa</taxon>
        <taxon>Nematoda</taxon>
        <taxon>Chromadorea</taxon>
        <taxon>Rhabditida</taxon>
        <taxon>Rhabditina</taxon>
        <taxon>Rhabditomorpha</taxon>
        <taxon>Rhabditoidea</taxon>
        <taxon>Rhabditidae</taxon>
        <taxon>Peloderinae</taxon>
        <taxon>Caenorhabditis</taxon>
    </lineage>
</organism>
<dbReference type="GO" id="GO:0000978">
    <property type="term" value="F:RNA polymerase II cis-regulatory region sequence-specific DNA binding"/>
    <property type="evidence" value="ECO:0007669"/>
    <property type="project" value="TreeGrafter"/>
</dbReference>
<sequence>MDPDDSIENSKDSKFCQICGNGAIIRYKGVITCNNCTMFYYRHKKRSDKLKCRYSKNCEIYHISKNNCQYCRFRKCLENGFSKGDKKVDSDVSVEHLDVCEICGDEPTEEFNGVTTCEDCLDFYREGQFQQSLFQCPNNSNNCEISIFTRSNCKKCRFRKWSKALATAYDEYVNRKTAEAVYNAQFVKVICEICGDDEEIRMSHGVKTCESCQRFYRNHKDREDKPQCKGLGNCEIDFLTKNDCAACRLRKCLSKGMGSNETSTVVKLLSAPCAQNNWMGSKDAMDLGISQNVETENNCVICERGPIKYRYNRIVAACVNCQWFYRHHRGKNNLARCAFSKNCKIHYENIQCQFCRFQKCLKVGMARYDPQNQNPNEELKCQFCDFSTFSYAKLDLHVKSTEENREKYACHICKTPFCSRKLLLLHKAKHGGKLFKCQVCEKSFVRKYELTAHMMSHVMKQPPFECPSCDSSFSEFKNFENHILDIHKESGCMQCKICKVSFTSLRKLQLHFVPKNCKMAEKTVFPESIMKILSDASARLAELDEANPSNQVSAASKVKNTRKRRREKLKKLMLELENEKAEKSKIEENEQPITSNMVCPNLDEILQLLSQSFEHFQNTSSEDLDPKELSFFDFLVQEESLRQMETENSRQNSVNPESQNLNQIEDTTPRTQNPKSRNVSKSTIFSFREVLKNSEQRKNTTAPIQKPALKISNLASFNLDQILTPQNSQSSDQSENTKPVLKTSNVVYPDLEEILQLLSQSFEQFQNTSSKDQDPKELSFFDFLVQEENLGQMETENSEENSVQSANSSFCEILEIQDPCKSTTAPIQKPALETSKSANFNMSRFLTPQNSQSSDQSENTKTSPQVSAPKAPEVLDPKEMSLFDFMVEQENSASSQNLNKDTTPQIEKPAPTMNPQNSDGPILEFSKDLDNKRLNKLLATVTQSPKPSELDLKDSKQRNELNNEKRRKLD</sequence>